<dbReference type="EMBL" id="CP065592">
    <property type="protein sequence ID" value="QPQ54943.1"/>
    <property type="molecule type" value="Genomic_DNA"/>
</dbReference>
<evidence type="ECO:0000259" key="6">
    <source>
        <dbReference type="PROSITE" id="PS51910"/>
    </source>
</evidence>
<organism evidence="7 8">
    <name type="scientific">Allosphingosinicella flava</name>
    <dbReference type="NCBI Taxonomy" id="2771430"/>
    <lineage>
        <taxon>Bacteria</taxon>
        <taxon>Pseudomonadati</taxon>
        <taxon>Pseudomonadota</taxon>
        <taxon>Alphaproteobacteria</taxon>
        <taxon>Sphingomonadales</taxon>
        <taxon>Sphingomonadaceae</taxon>
        <taxon>Allosphingosinicella</taxon>
    </lineage>
</organism>
<evidence type="ECO:0000256" key="4">
    <source>
        <dbReference type="SAM" id="MobiDB-lite"/>
    </source>
</evidence>
<reference evidence="7 8" key="1">
    <citation type="submission" date="2020-11" db="EMBL/GenBank/DDBJ databases">
        <title>Genome seq and assembly of Sphingosinicella sp.</title>
        <authorList>
            <person name="Chhetri G."/>
        </authorList>
    </citation>
    <scope>NUCLEOTIDE SEQUENCE [LARGE SCALE GENOMIC DNA]</scope>
    <source>
        <strain evidence="7 8">UDD2</strain>
    </source>
</reference>
<dbReference type="EC" id="3.2.1.14" evidence="2"/>
<evidence type="ECO:0000256" key="1">
    <source>
        <dbReference type="ARBA" id="ARBA00000822"/>
    </source>
</evidence>
<keyword evidence="7" id="KW-0378">Hydrolase</keyword>
<dbReference type="InterPro" id="IPR007110">
    <property type="entry name" value="Ig-like_dom"/>
</dbReference>
<dbReference type="SMART" id="SM00636">
    <property type="entry name" value="Glyco_18"/>
    <property type="match status" value="1"/>
</dbReference>
<gene>
    <name evidence="7" type="ORF">IC614_11625</name>
</gene>
<dbReference type="InterPro" id="IPR017853">
    <property type="entry name" value="GH"/>
</dbReference>
<dbReference type="PROSITE" id="PS50835">
    <property type="entry name" value="IG_LIKE"/>
    <property type="match status" value="1"/>
</dbReference>
<dbReference type="AlphaFoldDB" id="A0A7T2GJC2"/>
<evidence type="ECO:0000256" key="2">
    <source>
        <dbReference type="ARBA" id="ARBA00012729"/>
    </source>
</evidence>
<dbReference type="InterPro" id="IPR011583">
    <property type="entry name" value="Chitinase_II/V-like_cat"/>
</dbReference>
<dbReference type="Gene3D" id="3.10.50.10">
    <property type="match status" value="1"/>
</dbReference>
<sequence>MKIALPFLAAILLTGCGGEGSSSSPPPSPPPPSPSPPPPAQITVSPAQAQIGYADTQQLSCSVAGHPTDTCTWTLLDGPSSGRITETGLYVAPLAQGNYRVVATSIADPTRSATATVSVVPMGEPAYKPWVTGYYGWTEYPVEEVDMGPLSHLVIYGVVAASSFGPDVQPGDLEEMTGYPIHGEGGPEERLVRRAHDKGVKALLMLDGSGNNDSSLLVATTDAARPRFITNILNRLRADDYDGIAINWLKVRTDFTNLSEEEVRRRYKALLVDLRAAARNHPSYGSQRPLIITVAATAPNIFGLADGRVPAWQAEIPSLVDQYNVTPYGQFDHASYFPEKGGSSLSWFNGAIGGAAPEHPYDLASAIAAYTRAGVDPRKLGVGIVFNGTYYGPDVTGPRQPIAASTIFEGFFLRTSYRELARLGYLINGTYRWDPVAQVGYRSYPGGGFAPTLPSVPHQPPNLPAGFLSYEDEMSIAVKGHWVRRNSIGGVALWRIDYGYLPDSKTNPLLSAVGTAFPFKR</sequence>
<dbReference type="Pfam" id="PF00704">
    <property type="entry name" value="Glyco_hydro_18"/>
    <property type="match status" value="1"/>
</dbReference>
<keyword evidence="8" id="KW-1185">Reference proteome</keyword>
<dbReference type="InterPro" id="IPR029070">
    <property type="entry name" value="Chitinase_insertion_sf"/>
</dbReference>
<dbReference type="Gene3D" id="2.60.40.1080">
    <property type="match status" value="1"/>
</dbReference>
<dbReference type="Gene3D" id="3.20.20.80">
    <property type="entry name" value="Glycosidases"/>
    <property type="match status" value="1"/>
</dbReference>
<dbReference type="PROSITE" id="PS51257">
    <property type="entry name" value="PROKAR_LIPOPROTEIN"/>
    <property type="match status" value="1"/>
</dbReference>
<evidence type="ECO:0000256" key="3">
    <source>
        <dbReference type="ARBA" id="ARBA00023024"/>
    </source>
</evidence>
<evidence type="ECO:0000259" key="5">
    <source>
        <dbReference type="PROSITE" id="PS50835"/>
    </source>
</evidence>
<keyword evidence="3" id="KW-0119">Carbohydrate metabolism</keyword>
<protein>
    <recommendedName>
        <fullName evidence="2">chitinase</fullName>
        <ecNumber evidence="2">3.2.1.14</ecNumber>
    </recommendedName>
</protein>
<comment type="catalytic activity">
    <reaction evidence="1">
        <text>Random endo-hydrolysis of N-acetyl-beta-D-glucosaminide (1-&gt;4)-beta-linkages in chitin and chitodextrins.</text>
        <dbReference type="EC" id="3.2.1.14"/>
    </reaction>
</comment>
<dbReference type="GO" id="GO:0006032">
    <property type="term" value="P:chitin catabolic process"/>
    <property type="evidence" value="ECO:0007669"/>
    <property type="project" value="UniProtKB-KW"/>
</dbReference>
<dbReference type="InterPro" id="IPR050314">
    <property type="entry name" value="Glycosyl_Hydrlase_18"/>
</dbReference>
<dbReference type="InterPro" id="IPR001223">
    <property type="entry name" value="Glyco_hydro18_cat"/>
</dbReference>
<name>A0A7T2GJC2_9SPHN</name>
<proteinExistence type="predicted"/>
<dbReference type="Proteomes" id="UP000594873">
    <property type="component" value="Chromosome"/>
</dbReference>
<evidence type="ECO:0000313" key="8">
    <source>
        <dbReference type="Proteomes" id="UP000594873"/>
    </source>
</evidence>
<dbReference type="RefSeq" id="WP_200971619.1">
    <property type="nucleotide sequence ID" value="NZ_CP065592.1"/>
</dbReference>
<feature type="domain" description="Ig-like" evidence="5">
    <location>
        <begin position="38"/>
        <end position="118"/>
    </location>
</feature>
<dbReference type="GO" id="GO:0005576">
    <property type="term" value="C:extracellular region"/>
    <property type="evidence" value="ECO:0007669"/>
    <property type="project" value="TreeGrafter"/>
</dbReference>
<accession>A0A7T2GJC2</accession>
<dbReference type="PROSITE" id="PS51910">
    <property type="entry name" value="GH18_2"/>
    <property type="match status" value="1"/>
</dbReference>
<keyword evidence="3" id="KW-0624">Polysaccharide degradation</keyword>
<dbReference type="GO" id="GO:0008843">
    <property type="term" value="F:endochitinase activity"/>
    <property type="evidence" value="ECO:0007669"/>
    <property type="project" value="UniProtKB-EC"/>
</dbReference>
<evidence type="ECO:0000313" key="7">
    <source>
        <dbReference type="EMBL" id="QPQ54943.1"/>
    </source>
</evidence>
<dbReference type="GO" id="GO:0005975">
    <property type="term" value="P:carbohydrate metabolic process"/>
    <property type="evidence" value="ECO:0007669"/>
    <property type="project" value="InterPro"/>
</dbReference>
<feature type="region of interest" description="Disordered" evidence="4">
    <location>
        <begin position="16"/>
        <end position="42"/>
    </location>
</feature>
<dbReference type="PANTHER" id="PTHR11177:SF317">
    <property type="entry name" value="CHITINASE 12-RELATED"/>
    <property type="match status" value="1"/>
</dbReference>
<dbReference type="PANTHER" id="PTHR11177">
    <property type="entry name" value="CHITINASE"/>
    <property type="match status" value="1"/>
</dbReference>
<dbReference type="GO" id="GO:0008061">
    <property type="term" value="F:chitin binding"/>
    <property type="evidence" value="ECO:0007669"/>
    <property type="project" value="InterPro"/>
</dbReference>
<keyword evidence="3" id="KW-0146">Chitin degradation</keyword>
<feature type="compositionally biased region" description="Pro residues" evidence="4">
    <location>
        <begin position="24"/>
        <end position="40"/>
    </location>
</feature>
<feature type="domain" description="GH18" evidence="6">
    <location>
        <begin position="129"/>
        <end position="520"/>
    </location>
</feature>
<dbReference type="KEGG" id="sflv:IC614_11625"/>
<dbReference type="SUPFAM" id="SSF51445">
    <property type="entry name" value="(Trans)glycosidases"/>
    <property type="match status" value="1"/>
</dbReference>